<keyword evidence="3" id="KW-1185">Reference proteome</keyword>
<evidence type="ECO:0000313" key="2">
    <source>
        <dbReference type="EMBL" id="KAF9925276.1"/>
    </source>
</evidence>
<dbReference type="EMBL" id="JAAAHW010010507">
    <property type="protein sequence ID" value="KAF9925276.1"/>
    <property type="molecule type" value="Genomic_DNA"/>
</dbReference>
<dbReference type="Proteomes" id="UP000749646">
    <property type="component" value="Unassembled WGS sequence"/>
</dbReference>
<name>A0A9P6LS42_9FUNG</name>
<organism evidence="2 3">
    <name type="scientific">Modicella reniformis</name>
    <dbReference type="NCBI Taxonomy" id="1440133"/>
    <lineage>
        <taxon>Eukaryota</taxon>
        <taxon>Fungi</taxon>
        <taxon>Fungi incertae sedis</taxon>
        <taxon>Mucoromycota</taxon>
        <taxon>Mortierellomycotina</taxon>
        <taxon>Mortierellomycetes</taxon>
        <taxon>Mortierellales</taxon>
        <taxon>Mortierellaceae</taxon>
        <taxon>Modicella</taxon>
    </lineage>
</organism>
<comment type="caution">
    <text evidence="2">The sequence shown here is derived from an EMBL/GenBank/DDBJ whole genome shotgun (WGS) entry which is preliminary data.</text>
</comment>
<accession>A0A9P6LS42</accession>
<evidence type="ECO:0000256" key="1">
    <source>
        <dbReference type="SAM" id="MobiDB-lite"/>
    </source>
</evidence>
<sequence>MPEPAPEPKQEIKQEVKRETNFSKLQLPKIPDDVRVNITVRSPRHRPTQLPSRPVVVKSDTVTMSVGSRKDGSSEKDIKMEPKIETEEQQRLLKQETFQVKPFEPSSERPGVAPAMSSTRQLLEETFERILASENLVSVPGASGRKMLDAAASSHRQSEQVLEGDQNAL</sequence>
<dbReference type="AlphaFoldDB" id="A0A9P6LS42"/>
<gene>
    <name evidence="2" type="ORF">BGZ65_007877</name>
</gene>
<feature type="non-terminal residue" evidence="2">
    <location>
        <position position="169"/>
    </location>
</feature>
<reference evidence="2" key="1">
    <citation type="journal article" date="2020" name="Fungal Divers.">
        <title>Resolving the Mortierellaceae phylogeny through synthesis of multi-gene phylogenetics and phylogenomics.</title>
        <authorList>
            <person name="Vandepol N."/>
            <person name="Liber J."/>
            <person name="Desiro A."/>
            <person name="Na H."/>
            <person name="Kennedy M."/>
            <person name="Barry K."/>
            <person name="Grigoriev I.V."/>
            <person name="Miller A.N."/>
            <person name="O'Donnell K."/>
            <person name="Stajich J.E."/>
            <person name="Bonito G."/>
        </authorList>
    </citation>
    <scope>NUCLEOTIDE SEQUENCE</scope>
    <source>
        <strain evidence="2">MES-2147</strain>
    </source>
</reference>
<protein>
    <submittedName>
        <fullName evidence="2">Uncharacterized protein</fullName>
    </submittedName>
</protein>
<proteinExistence type="predicted"/>
<evidence type="ECO:0000313" key="3">
    <source>
        <dbReference type="Proteomes" id="UP000749646"/>
    </source>
</evidence>
<feature type="region of interest" description="Disordered" evidence="1">
    <location>
        <begin position="148"/>
        <end position="169"/>
    </location>
</feature>